<comment type="caution">
    <text evidence="1">The sequence shown here is derived from an EMBL/GenBank/DDBJ whole genome shotgun (WGS) entry which is preliminary data.</text>
</comment>
<evidence type="ECO:0000313" key="2">
    <source>
        <dbReference type="Proteomes" id="UP001207294"/>
    </source>
</evidence>
<evidence type="ECO:0000313" key="1">
    <source>
        <dbReference type="EMBL" id="MCV4375667.1"/>
    </source>
</evidence>
<reference evidence="1 2" key="1">
    <citation type="submission" date="2022-10" db="EMBL/GenBank/DDBJ databases">
        <title>Characterization of Pseudomonas capsici strains from pepper and tomato in Georgia.</title>
        <authorList>
            <person name="Zhao M."/>
            <person name="Dutta B."/>
        </authorList>
    </citation>
    <scope>NUCLEOTIDE SEQUENCE [LARGE SCALE GENOMIC DNA]</scope>
    <source>
        <strain evidence="1 2">Pc20-5</strain>
    </source>
</reference>
<accession>A0ABT3BS60</accession>
<dbReference type="RefSeq" id="WP_206402034.1">
    <property type="nucleotide sequence ID" value="NZ_JAFGZD010000003.1"/>
</dbReference>
<dbReference type="EMBL" id="JAOXML010000002">
    <property type="protein sequence ID" value="MCV4375667.1"/>
    <property type="molecule type" value="Genomic_DNA"/>
</dbReference>
<organism evidence="1 2">
    <name type="scientific">Pseudomonas capsici</name>
    <dbReference type="NCBI Taxonomy" id="2810614"/>
    <lineage>
        <taxon>Bacteria</taxon>
        <taxon>Pseudomonadati</taxon>
        <taxon>Pseudomonadota</taxon>
        <taxon>Gammaproteobacteria</taxon>
        <taxon>Pseudomonadales</taxon>
        <taxon>Pseudomonadaceae</taxon>
        <taxon>Pseudomonas</taxon>
    </lineage>
</organism>
<dbReference type="Proteomes" id="UP001207294">
    <property type="component" value="Unassembled WGS sequence"/>
</dbReference>
<sequence>MRGQPKPPEGLPDSDSATTYCIENDKYQYDIPLYKKLASNIISIFSQFSLDSSMKRPLFLQRHLTFDKCPKTGHRALTGRQGRSAAAQKIFNIF</sequence>
<proteinExistence type="predicted"/>
<protein>
    <submittedName>
        <fullName evidence="1">Uncharacterized protein</fullName>
    </submittedName>
</protein>
<gene>
    <name evidence="1" type="ORF">OH718_03555</name>
</gene>
<keyword evidence="2" id="KW-1185">Reference proteome</keyword>
<dbReference type="GeneID" id="93560544"/>
<name>A0ABT3BS60_9PSED</name>